<evidence type="ECO:0000313" key="5">
    <source>
        <dbReference type="EMBL" id="GAA1387487.1"/>
    </source>
</evidence>
<dbReference type="PROSITE" id="PS00041">
    <property type="entry name" value="HTH_ARAC_FAMILY_1"/>
    <property type="match status" value="1"/>
</dbReference>
<dbReference type="InterPro" id="IPR050204">
    <property type="entry name" value="AraC_XylS_family_regulators"/>
</dbReference>
<dbReference type="EMBL" id="BAAAJK010000007">
    <property type="protein sequence ID" value="GAA1387487.1"/>
    <property type="molecule type" value="Genomic_DNA"/>
</dbReference>
<gene>
    <name evidence="5" type="ORF">GCM10009613_23270</name>
</gene>
<dbReference type="PANTHER" id="PTHR46796">
    <property type="entry name" value="HTH-TYPE TRANSCRIPTIONAL ACTIVATOR RHAS-RELATED"/>
    <property type="match status" value="1"/>
</dbReference>
<evidence type="ECO:0000256" key="3">
    <source>
        <dbReference type="ARBA" id="ARBA00023163"/>
    </source>
</evidence>
<accession>A0ABP4IH84</accession>
<organism evidence="5 6">
    <name type="scientific">Pseudonocardia kongjuensis</name>
    <dbReference type="NCBI Taxonomy" id="102227"/>
    <lineage>
        <taxon>Bacteria</taxon>
        <taxon>Bacillati</taxon>
        <taxon>Actinomycetota</taxon>
        <taxon>Actinomycetes</taxon>
        <taxon>Pseudonocardiales</taxon>
        <taxon>Pseudonocardiaceae</taxon>
        <taxon>Pseudonocardia</taxon>
    </lineage>
</organism>
<dbReference type="InterPro" id="IPR035418">
    <property type="entry name" value="AraC-bd_2"/>
</dbReference>
<sequence>MLLMGRPPGTGAGPAQGAVTFSTEGIAPQRRVRLWEQHLSSFVGVACLRTGNLPVAEVVDTVVSRRLPRIHVARVAWGPQVIRRSPARIAASPTAAVLLSVTLAGESFLYHRDGVHMLGVGDAVAVDADRPFLRGFPRGLTELVVKLPYAVFEEFVGVPVPRSPLFAAGGAPVADVLAGALDESLRAADRPDAETAVLHRVHSAFARAPEPGPVTTFDDACAFIDAHVDDSRLSVDRVAAGVGISARQLARVFRQHRTTVGRSIMDRRLDGARRLLLAEGNERMPVREVARRSGFLSAAHFARAFRARFGMTPTGLRDSGGMPDA</sequence>
<dbReference type="Pfam" id="PF12833">
    <property type="entry name" value="HTH_18"/>
    <property type="match status" value="1"/>
</dbReference>
<dbReference type="PROSITE" id="PS01124">
    <property type="entry name" value="HTH_ARAC_FAMILY_2"/>
    <property type="match status" value="1"/>
</dbReference>
<keyword evidence="2" id="KW-0238">DNA-binding</keyword>
<name>A0ABP4IH84_9PSEU</name>
<dbReference type="SMART" id="SM00342">
    <property type="entry name" value="HTH_ARAC"/>
    <property type="match status" value="1"/>
</dbReference>
<evidence type="ECO:0000313" key="6">
    <source>
        <dbReference type="Proteomes" id="UP001501414"/>
    </source>
</evidence>
<keyword evidence="1" id="KW-0805">Transcription regulation</keyword>
<dbReference type="PRINTS" id="PR00032">
    <property type="entry name" value="HTHARAC"/>
</dbReference>
<dbReference type="InterPro" id="IPR009057">
    <property type="entry name" value="Homeodomain-like_sf"/>
</dbReference>
<dbReference type="InterPro" id="IPR018060">
    <property type="entry name" value="HTH_AraC"/>
</dbReference>
<protein>
    <submittedName>
        <fullName evidence="5">Helix-turn-helix domain-containing protein</fullName>
    </submittedName>
</protein>
<keyword evidence="3" id="KW-0804">Transcription</keyword>
<dbReference type="Proteomes" id="UP001501414">
    <property type="component" value="Unassembled WGS sequence"/>
</dbReference>
<keyword evidence="6" id="KW-1185">Reference proteome</keyword>
<dbReference type="SUPFAM" id="SSF46689">
    <property type="entry name" value="Homeodomain-like"/>
    <property type="match status" value="1"/>
</dbReference>
<reference evidence="6" key="1">
    <citation type="journal article" date="2019" name="Int. J. Syst. Evol. Microbiol.">
        <title>The Global Catalogue of Microorganisms (GCM) 10K type strain sequencing project: providing services to taxonomists for standard genome sequencing and annotation.</title>
        <authorList>
            <consortium name="The Broad Institute Genomics Platform"/>
            <consortium name="The Broad Institute Genome Sequencing Center for Infectious Disease"/>
            <person name="Wu L."/>
            <person name="Ma J."/>
        </authorList>
    </citation>
    <scope>NUCLEOTIDE SEQUENCE [LARGE SCALE GENOMIC DNA]</scope>
    <source>
        <strain evidence="6">JCM 11896</strain>
    </source>
</reference>
<dbReference type="Pfam" id="PF14525">
    <property type="entry name" value="AraC_binding_2"/>
    <property type="match status" value="1"/>
</dbReference>
<evidence type="ECO:0000256" key="1">
    <source>
        <dbReference type="ARBA" id="ARBA00023015"/>
    </source>
</evidence>
<comment type="caution">
    <text evidence="5">The sequence shown here is derived from an EMBL/GenBank/DDBJ whole genome shotgun (WGS) entry which is preliminary data.</text>
</comment>
<dbReference type="InterPro" id="IPR020449">
    <property type="entry name" value="Tscrpt_reg_AraC-type_HTH"/>
</dbReference>
<dbReference type="PANTHER" id="PTHR46796:SF6">
    <property type="entry name" value="ARAC SUBFAMILY"/>
    <property type="match status" value="1"/>
</dbReference>
<dbReference type="InterPro" id="IPR018062">
    <property type="entry name" value="HTH_AraC-typ_CS"/>
</dbReference>
<dbReference type="Gene3D" id="1.10.10.60">
    <property type="entry name" value="Homeodomain-like"/>
    <property type="match status" value="1"/>
</dbReference>
<evidence type="ECO:0000256" key="2">
    <source>
        <dbReference type="ARBA" id="ARBA00023125"/>
    </source>
</evidence>
<evidence type="ECO:0000259" key="4">
    <source>
        <dbReference type="PROSITE" id="PS01124"/>
    </source>
</evidence>
<proteinExistence type="predicted"/>
<feature type="domain" description="HTH araC/xylS-type" evidence="4">
    <location>
        <begin position="218"/>
        <end position="319"/>
    </location>
</feature>